<organism evidence="3 4">
    <name type="scientific">Dactylosporangium sucinum</name>
    <dbReference type="NCBI Taxonomy" id="1424081"/>
    <lineage>
        <taxon>Bacteria</taxon>
        <taxon>Bacillati</taxon>
        <taxon>Actinomycetota</taxon>
        <taxon>Actinomycetes</taxon>
        <taxon>Micromonosporales</taxon>
        <taxon>Micromonosporaceae</taxon>
        <taxon>Dactylosporangium</taxon>
    </lineage>
</organism>
<dbReference type="GO" id="GO:0016740">
    <property type="term" value="F:transferase activity"/>
    <property type="evidence" value="ECO:0007669"/>
    <property type="project" value="UniProtKB-KW"/>
</dbReference>
<dbReference type="Pfam" id="PF13427">
    <property type="entry name" value="AadA_C"/>
    <property type="match status" value="1"/>
</dbReference>
<comment type="caution">
    <text evidence="3">The sequence shown here is derived from an EMBL/GenBank/DDBJ whole genome shotgun (WGS) entry which is preliminary data.</text>
</comment>
<reference evidence="3" key="2">
    <citation type="submission" date="2020-09" db="EMBL/GenBank/DDBJ databases">
        <authorList>
            <person name="Sun Q."/>
            <person name="Ohkuma M."/>
        </authorList>
    </citation>
    <scope>NUCLEOTIDE SEQUENCE</scope>
    <source>
        <strain evidence="3">JCM 19831</strain>
    </source>
</reference>
<dbReference type="InterPro" id="IPR025184">
    <property type="entry name" value="AadA_C"/>
</dbReference>
<keyword evidence="1" id="KW-0808">Transferase</keyword>
<evidence type="ECO:0000313" key="3">
    <source>
        <dbReference type="EMBL" id="GGM84348.1"/>
    </source>
</evidence>
<reference evidence="3" key="1">
    <citation type="journal article" date="2014" name="Int. J. Syst. Evol. Microbiol.">
        <title>Complete genome sequence of Corynebacterium casei LMG S-19264T (=DSM 44701T), isolated from a smear-ripened cheese.</title>
        <authorList>
            <consortium name="US DOE Joint Genome Institute (JGI-PGF)"/>
            <person name="Walter F."/>
            <person name="Albersmeier A."/>
            <person name="Kalinowski J."/>
            <person name="Ruckert C."/>
        </authorList>
    </citation>
    <scope>NUCLEOTIDE SEQUENCE</scope>
    <source>
        <strain evidence="3">JCM 19831</strain>
    </source>
</reference>
<feature type="domain" description="Adenylyltransferase AadA C-terminal" evidence="2">
    <location>
        <begin position="195"/>
        <end position="258"/>
    </location>
</feature>
<proteinExistence type="predicted"/>
<evidence type="ECO:0000313" key="4">
    <source>
        <dbReference type="Proteomes" id="UP000642070"/>
    </source>
</evidence>
<evidence type="ECO:0000256" key="1">
    <source>
        <dbReference type="ARBA" id="ARBA00022679"/>
    </source>
</evidence>
<evidence type="ECO:0000259" key="2">
    <source>
        <dbReference type="Pfam" id="PF13427"/>
    </source>
</evidence>
<protein>
    <recommendedName>
        <fullName evidence="2">Adenylyltransferase AadA C-terminal domain-containing protein</fullName>
    </recommendedName>
</protein>
<name>A0A917UD65_9ACTN</name>
<dbReference type="CDD" id="cd05403">
    <property type="entry name" value="NT_KNTase_like"/>
    <property type="match status" value="1"/>
</dbReference>
<dbReference type="InterPro" id="IPR043519">
    <property type="entry name" value="NT_sf"/>
</dbReference>
<dbReference type="SUPFAM" id="SSF81301">
    <property type="entry name" value="Nucleotidyltransferase"/>
    <property type="match status" value="1"/>
</dbReference>
<dbReference type="EMBL" id="BMPI01000096">
    <property type="protein sequence ID" value="GGM84348.1"/>
    <property type="molecule type" value="Genomic_DNA"/>
</dbReference>
<dbReference type="Proteomes" id="UP000642070">
    <property type="component" value="Unassembled WGS sequence"/>
</dbReference>
<keyword evidence="4" id="KW-1185">Reference proteome</keyword>
<sequence length="279" mass="29095">MTAPFGDRFDAVCPGDARRVDAAARPGRSLAGGVWTPAGLPGDVRAYLDAVVARLRDLLGPALVGVYPAGSVALDAYRPGRSDLDLVAVADHPDPAPIAAALSHDALPCPAAGLEFVLYDRATLAALTTEAGFTLNLNTGRALEPKAETDPGDGPAFWYPIDRDIVHQQSRTLTGPPFATLTTRVPYDQLLPVVASSVAAQTGDNAVLNACRALRYRALRSWTSKPAAGAWALGQVPLEHRPVIAAALESHGRDRSAGATLDGRTFQAYVTATLTAAGA</sequence>
<gene>
    <name evidence="3" type="ORF">GCM10007977_102320</name>
</gene>
<dbReference type="AlphaFoldDB" id="A0A917UD65"/>
<accession>A0A917UD65</accession>